<protein>
    <recommendedName>
        <fullName evidence="3">Phage tail protein</fullName>
    </recommendedName>
</protein>
<evidence type="ECO:0008006" key="3">
    <source>
        <dbReference type="Google" id="ProtNLM"/>
    </source>
</evidence>
<evidence type="ECO:0000313" key="1">
    <source>
        <dbReference type="EMBL" id="NWJ44036.1"/>
    </source>
</evidence>
<dbReference type="EMBL" id="JACASV010000094">
    <property type="protein sequence ID" value="NWJ44036.1"/>
    <property type="molecule type" value="Genomic_DNA"/>
</dbReference>
<sequence length="206" mass="23071">MADGPFSVADFSSRIAANGLASPNKFEVQFKAIPGGKRDDLMQLNLMCDQVSLAGRDVHAILDLQYGIRRQVVYNAPAYTPLSLSFLCTDGMKEKRILDAWNNRCVNVTKGFNVAYYNDYIGELDVFVLDRSGKNRTYHMHYHEVYPKTVTAIELNHGTTNATLRVTAEIQYAFWSTNEITLGNTKGLLDLDPSRNSIDIGLKTPK</sequence>
<comment type="caution">
    <text evidence="1">The sequence shown here is derived from an EMBL/GenBank/DDBJ whole genome shotgun (WGS) entry which is preliminary data.</text>
</comment>
<accession>A0A7K4MSV5</accession>
<proteinExistence type="predicted"/>
<dbReference type="AlphaFoldDB" id="A0A7K4MSV5"/>
<evidence type="ECO:0000313" key="2">
    <source>
        <dbReference type="Proteomes" id="UP000523105"/>
    </source>
</evidence>
<gene>
    <name evidence="1" type="ORF">HX837_07550</name>
</gene>
<dbReference type="Proteomes" id="UP000523105">
    <property type="component" value="Unassembled WGS sequence"/>
</dbReference>
<reference evidence="1 2" key="1">
    <citation type="journal article" date="2019" name="Environ. Microbiol.">
        <title>Genomics insights into ecotype formation of ammonia-oxidizing archaea in the deep ocean.</title>
        <authorList>
            <person name="Wang Y."/>
            <person name="Huang J.M."/>
            <person name="Cui G.J."/>
            <person name="Nunoura T."/>
            <person name="Takaki Y."/>
            <person name="Li W.L."/>
            <person name="Li J."/>
            <person name="Gao Z.M."/>
            <person name="Takai K."/>
            <person name="Zhang A.Q."/>
            <person name="Stepanauskas R."/>
        </authorList>
    </citation>
    <scope>NUCLEOTIDE SEQUENCE [LARGE SCALE GENOMIC DNA]</scope>
    <source>
        <strain evidence="1 2">L15b</strain>
    </source>
</reference>
<organism evidence="1 2">
    <name type="scientific">Marine Group I thaumarchaeote</name>
    <dbReference type="NCBI Taxonomy" id="2511932"/>
    <lineage>
        <taxon>Archaea</taxon>
        <taxon>Nitrososphaerota</taxon>
        <taxon>Marine Group I</taxon>
    </lineage>
</organism>
<name>A0A7K4MSV5_9ARCH</name>